<dbReference type="CDD" id="cd18808">
    <property type="entry name" value="SF1_C_Upf1"/>
    <property type="match status" value="1"/>
</dbReference>
<evidence type="ECO:0000313" key="4">
    <source>
        <dbReference type="EMBL" id="KAH6586632.1"/>
    </source>
</evidence>
<accession>A0ABQ8EU27</accession>
<dbReference type="InterPro" id="IPR041677">
    <property type="entry name" value="DNA2/NAM7_AAA_11"/>
</dbReference>
<feature type="domain" description="DNA2/NAM7 helicase helicase" evidence="2">
    <location>
        <begin position="745"/>
        <end position="851"/>
    </location>
</feature>
<evidence type="ECO:0000313" key="5">
    <source>
        <dbReference type="Proteomes" id="UP001648503"/>
    </source>
</evidence>
<evidence type="ECO:0000259" key="3">
    <source>
        <dbReference type="Pfam" id="PF13087"/>
    </source>
</evidence>
<evidence type="ECO:0000259" key="1">
    <source>
        <dbReference type="Pfam" id="PF10382"/>
    </source>
</evidence>
<reference evidence="4 5" key="1">
    <citation type="submission" date="2021-02" db="EMBL/GenBank/DDBJ databases">
        <title>Variation within the Batrachochytrium salamandrivorans European outbreak.</title>
        <authorList>
            <person name="Kelly M."/>
            <person name="Pasmans F."/>
            <person name="Shea T.P."/>
            <person name="Munoz J.F."/>
            <person name="Carranza S."/>
            <person name="Cuomo C.A."/>
            <person name="Martel A."/>
        </authorList>
    </citation>
    <scope>NUCLEOTIDE SEQUENCE [LARGE SCALE GENOMIC DNA]</scope>
    <source>
        <strain evidence="4 5">AMFP18/2</strain>
    </source>
</reference>
<dbReference type="EMBL" id="JAFCIX010000572">
    <property type="protein sequence ID" value="KAH6586632.1"/>
    <property type="molecule type" value="Genomic_DNA"/>
</dbReference>
<proteinExistence type="predicted"/>
<dbReference type="InterPro" id="IPR047187">
    <property type="entry name" value="SF1_C_Upf1"/>
</dbReference>
<dbReference type="Gene3D" id="3.40.50.300">
    <property type="entry name" value="P-loop containing nucleotide triphosphate hydrolases"/>
    <property type="match status" value="2"/>
</dbReference>
<dbReference type="Pfam" id="PF10382">
    <property type="entry name" value="ZGRF1-like_N"/>
    <property type="match status" value="1"/>
</dbReference>
<dbReference type="Pfam" id="PF13086">
    <property type="entry name" value="AAA_11"/>
    <property type="match status" value="1"/>
</dbReference>
<dbReference type="PANTHER" id="PTHR10887:SF531">
    <property type="entry name" value="PROTEIN ZGRF1"/>
    <property type="match status" value="1"/>
</dbReference>
<keyword evidence="5" id="KW-1185">Reference proteome</keyword>
<feature type="domain" description="5'-3' DNA helicase ZGRF1-like N-terminal" evidence="1">
    <location>
        <begin position="2"/>
        <end position="76"/>
    </location>
</feature>
<dbReference type="Proteomes" id="UP001648503">
    <property type="component" value="Unassembled WGS sequence"/>
</dbReference>
<dbReference type="SUPFAM" id="SSF52540">
    <property type="entry name" value="P-loop containing nucleoside triphosphate hydrolases"/>
    <property type="match status" value="1"/>
</dbReference>
<comment type="caution">
    <text evidence="4">The sequence shown here is derived from an EMBL/GenBank/DDBJ whole genome shotgun (WGS) entry which is preliminary data.</text>
</comment>
<dbReference type="InterPro" id="IPR027417">
    <property type="entry name" value="P-loop_NTPase"/>
</dbReference>
<dbReference type="InterPro" id="IPR045055">
    <property type="entry name" value="DNA2/NAM7-like"/>
</dbReference>
<gene>
    <name evidence="4" type="ORF">BASA50_000344</name>
</gene>
<protein>
    <recommendedName>
        <fullName evidence="6">DNA2/NAM7 helicase-like C-terminal domain-containing protein</fullName>
    </recommendedName>
</protein>
<dbReference type="InterPro" id="IPR041679">
    <property type="entry name" value="DNA2/NAM7-like_C"/>
</dbReference>
<dbReference type="InterPro" id="IPR018838">
    <property type="entry name" value="ZGRF1-like_N"/>
</dbReference>
<evidence type="ECO:0000259" key="2">
    <source>
        <dbReference type="Pfam" id="PF13086"/>
    </source>
</evidence>
<feature type="domain" description="DNA2/NAM7 helicase-like C-terminal" evidence="3">
    <location>
        <begin position="864"/>
        <end position="1047"/>
    </location>
</feature>
<organism evidence="4 5">
    <name type="scientific">Batrachochytrium salamandrivorans</name>
    <dbReference type="NCBI Taxonomy" id="1357716"/>
    <lineage>
        <taxon>Eukaryota</taxon>
        <taxon>Fungi</taxon>
        <taxon>Fungi incertae sedis</taxon>
        <taxon>Chytridiomycota</taxon>
        <taxon>Chytridiomycota incertae sedis</taxon>
        <taxon>Chytridiomycetes</taxon>
        <taxon>Rhizophydiales</taxon>
        <taxon>Rhizophydiales incertae sedis</taxon>
        <taxon>Batrachochytrium</taxon>
    </lineage>
</organism>
<dbReference type="PANTHER" id="PTHR10887">
    <property type="entry name" value="DNA2/NAM7 HELICASE FAMILY"/>
    <property type="match status" value="1"/>
</dbReference>
<evidence type="ECO:0008006" key="6">
    <source>
        <dbReference type="Google" id="ProtNLM"/>
    </source>
</evidence>
<sequence>MDYSVLYCALLYRNKKTKSWQEGFIKHHRDRRKIDLYDTHHSLIDSAFVKAAVCIGVGLELELDRHLVTVESEMANGSTVCGSEESTRHTVVTGKPQLHTTARIASISGSTIGSTTRLTASTSVAAALRPQQQRRIGLKATKKGPPLVQLRPISQPLQPQELYPTEKHMSDGAHPTNSISAGLPPSGIPYQQHTSSNRCSPTKSVRIGFLEEQQQPQPRPAESIWQMFCEPEDHYVDSSVHPSALEPQECSLVASTETYNSMLHSTDKAADYQISGYNPARNSLLPDPLDGSELNLSSAKIKHRSTQELMSMFANPEPMDDGGGPLLHNLPDNNDHALIGDTIDPFDPAEPVYAAKRVKYTNSTHLDDVPANVLLNPVTAERSLRAIEIAGSYPSILHESLSSHKSQSTGLSHTQSSFQLSFPGLNERMNLMDSSPSRKKIMPLRFNTIDVYRETVISLILEHLQVSLVVVAVLFSRICHTGIKGKMDDRYFHDIWVLSKSASFEVTCVMRSYFYGPSANGAIELAPISSKDDRTMHAIISSDNSKCYAIRAFSASSEFPLLANLKQSLPTCPIMKEIISPQLLDHRDFNDIQKSTVLKQKGFKTPTIRRKEMLVSGHDVLYDRLLCEIIAEYHLNDDQAQVVRQFSNSISNSQKSPITLVHGVFGAGKSFLIGVIVIFLFRVKEHNLFSGGSHTRIVISSMTNVAVDLILLNLLKLGFNQFARAGSLRKIAKPLLPFTFQGRDLSDDMKELQTMLKDPSLTENDRRDVRRAMTVFKSSANKEVLSESFVIGVTCLATNFEILDNFVCPIVILDECSQMTEPMSLLPLCRFSCERALLVGDPKQLPPTVQTMSEVSITNSHGMEWTLFERLSECGIQPIMLRTQYRCHPNIADISSTLFYNSELLHGVNECDRPALVDGLPPAGFLNVPSGIEQSSFGGSIYNTIEAHHICDLVSQLVQLGIQPSDMGVITLYKAQGNLITKLLTEQGDADMLRDIQVSTVDAYQGAEKAVIILSTVRTKFKGFIDEARRINVAITRAKNHLIVVGLSSLLKSIKMWEKVLSRCAPIERDQNAPTPIG</sequence>
<name>A0ABQ8EU27_9FUNG</name>
<dbReference type="Pfam" id="PF13087">
    <property type="entry name" value="AAA_12"/>
    <property type="match status" value="1"/>
</dbReference>